<feature type="compositionally biased region" description="Low complexity" evidence="1">
    <location>
        <begin position="52"/>
        <end position="67"/>
    </location>
</feature>
<dbReference type="EMBL" id="CAXAMN010025806">
    <property type="protein sequence ID" value="CAK9098444.1"/>
    <property type="molecule type" value="Genomic_DNA"/>
</dbReference>
<reference evidence="2 3" key="1">
    <citation type="submission" date="2024-02" db="EMBL/GenBank/DDBJ databases">
        <authorList>
            <person name="Chen Y."/>
            <person name="Shah S."/>
            <person name="Dougan E. K."/>
            <person name="Thang M."/>
            <person name="Chan C."/>
        </authorList>
    </citation>
    <scope>NUCLEOTIDE SEQUENCE [LARGE SCALE GENOMIC DNA]</scope>
</reference>
<protein>
    <submittedName>
        <fullName evidence="2">Uncharacterized protein</fullName>
    </submittedName>
</protein>
<dbReference type="Proteomes" id="UP001642484">
    <property type="component" value="Unassembled WGS sequence"/>
</dbReference>
<feature type="compositionally biased region" description="Basic residues" evidence="1">
    <location>
        <begin position="1"/>
        <end position="13"/>
    </location>
</feature>
<comment type="caution">
    <text evidence="2">The sequence shown here is derived from an EMBL/GenBank/DDBJ whole genome shotgun (WGS) entry which is preliminary data.</text>
</comment>
<evidence type="ECO:0000256" key="1">
    <source>
        <dbReference type="SAM" id="MobiDB-lite"/>
    </source>
</evidence>
<keyword evidence="3" id="KW-1185">Reference proteome</keyword>
<dbReference type="InterPro" id="IPR040807">
    <property type="entry name" value="DUF5522"/>
</dbReference>
<dbReference type="Pfam" id="PF17653">
    <property type="entry name" value="DUF5522"/>
    <property type="match status" value="1"/>
</dbReference>
<accession>A0ABP0RCY0</accession>
<evidence type="ECO:0000313" key="3">
    <source>
        <dbReference type="Proteomes" id="UP001642484"/>
    </source>
</evidence>
<feature type="region of interest" description="Disordered" evidence="1">
    <location>
        <begin position="1"/>
        <end position="31"/>
    </location>
</feature>
<sequence length="194" mass="21495">MPPCARKAHQAKVRKSDMWAPPLGPTWREDGLCPQVKENENSFWSKPKVARKAPAAPNPHVDADSASDWSRSAARSVSWCSRVGWQIPLSLEEVREAADKGELWAVKALEQLRKLERCANDPVRLHLSSCAWLHRIASQQGRTRYVDPRTGLGVFTATALKTGACCGLHCRHCPHGQGPGGLLTAEEKITMLDW</sequence>
<evidence type="ECO:0000313" key="2">
    <source>
        <dbReference type="EMBL" id="CAK9098444.1"/>
    </source>
</evidence>
<organism evidence="2 3">
    <name type="scientific">Durusdinium trenchii</name>
    <dbReference type="NCBI Taxonomy" id="1381693"/>
    <lineage>
        <taxon>Eukaryota</taxon>
        <taxon>Sar</taxon>
        <taxon>Alveolata</taxon>
        <taxon>Dinophyceae</taxon>
        <taxon>Suessiales</taxon>
        <taxon>Symbiodiniaceae</taxon>
        <taxon>Durusdinium</taxon>
    </lineage>
</organism>
<name>A0ABP0RCY0_9DINO</name>
<feature type="region of interest" description="Disordered" evidence="1">
    <location>
        <begin position="43"/>
        <end position="67"/>
    </location>
</feature>
<gene>
    <name evidence="2" type="ORF">CCMP2556_LOCUS46651</name>
</gene>
<proteinExistence type="predicted"/>